<proteinExistence type="predicted"/>
<evidence type="ECO:0000313" key="2">
    <source>
        <dbReference type="Proteomes" id="UP000823892"/>
    </source>
</evidence>
<dbReference type="Proteomes" id="UP000823892">
    <property type="component" value="Unassembled WGS sequence"/>
</dbReference>
<name>A0A9D2TXG6_9FIRM</name>
<organism evidence="1 2">
    <name type="scientific">Candidatus Blautia avicola</name>
    <dbReference type="NCBI Taxonomy" id="2838483"/>
    <lineage>
        <taxon>Bacteria</taxon>
        <taxon>Bacillati</taxon>
        <taxon>Bacillota</taxon>
        <taxon>Clostridia</taxon>
        <taxon>Lachnospirales</taxon>
        <taxon>Lachnospiraceae</taxon>
        <taxon>Blautia</taxon>
    </lineage>
</organism>
<comment type="caution">
    <text evidence="1">The sequence shown here is derived from an EMBL/GenBank/DDBJ whole genome shotgun (WGS) entry which is preliminary data.</text>
</comment>
<evidence type="ECO:0000313" key="1">
    <source>
        <dbReference type="EMBL" id="HJD30191.1"/>
    </source>
</evidence>
<accession>A0A9D2TXG6</accession>
<gene>
    <name evidence="1" type="ORF">H9914_14535</name>
</gene>
<protein>
    <submittedName>
        <fullName evidence="1">Uncharacterized protein</fullName>
    </submittedName>
</protein>
<dbReference type="AlphaFoldDB" id="A0A9D2TXG6"/>
<reference evidence="1" key="1">
    <citation type="journal article" date="2021" name="PeerJ">
        <title>Extensive microbial diversity within the chicken gut microbiome revealed by metagenomics and culture.</title>
        <authorList>
            <person name="Gilroy R."/>
            <person name="Ravi A."/>
            <person name="Getino M."/>
            <person name="Pursley I."/>
            <person name="Horton D.L."/>
            <person name="Alikhan N.F."/>
            <person name="Baker D."/>
            <person name="Gharbi K."/>
            <person name="Hall N."/>
            <person name="Watson M."/>
            <person name="Adriaenssens E.M."/>
            <person name="Foster-Nyarko E."/>
            <person name="Jarju S."/>
            <person name="Secka A."/>
            <person name="Antonio M."/>
            <person name="Oren A."/>
            <person name="Chaudhuri R.R."/>
            <person name="La Ragione R."/>
            <person name="Hildebrand F."/>
            <person name="Pallen M.J."/>
        </authorList>
    </citation>
    <scope>NUCLEOTIDE SEQUENCE</scope>
    <source>
        <strain evidence="1">ChiBcec6-4105</strain>
    </source>
</reference>
<dbReference type="EMBL" id="DWUY01000317">
    <property type="protein sequence ID" value="HJD30191.1"/>
    <property type="molecule type" value="Genomic_DNA"/>
</dbReference>
<reference evidence="1" key="2">
    <citation type="submission" date="2021-04" db="EMBL/GenBank/DDBJ databases">
        <authorList>
            <person name="Gilroy R."/>
        </authorList>
    </citation>
    <scope>NUCLEOTIDE SEQUENCE</scope>
    <source>
        <strain evidence="1">ChiBcec6-4105</strain>
    </source>
</reference>
<sequence>MTETLDFRKWRYEEKEAIPLCLVDFHTLEVYSLQDWHKVCLIRDYWVEIEHEGDKVSADVYDVAE</sequence>